<dbReference type="AlphaFoldDB" id="A0A8H2ZV56"/>
<proteinExistence type="inferred from homology"/>
<dbReference type="InterPro" id="IPR027539">
    <property type="entry name" value="Mdm10"/>
</dbReference>
<feature type="region of interest" description="Disordered" evidence="7">
    <location>
        <begin position="364"/>
        <end position="402"/>
    </location>
</feature>
<keyword evidence="4 6" id="KW-0496">Mitochondrion</keyword>
<keyword evidence="2 6" id="KW-0812">Transmembrane</keyword>
<evidence type="ECO:0000256" key="6">
    <source>
        <dbReference type="HAMAP-Rule" id="MF_03102"/>
    </source>
</evidence>
<keyword evidence="1 6" id="KW-1134">Transmembrane beta strand</keyword>
<comment type="function">
    <text evidence="6">Component of the ERMES/MDM complex, which serves as a molecular tether to connect the endoplasmic reticulum and mitochondria. Components of this complex are involved in the control of mitochondrial shape and protein biogenesis and may function in phospholipid exchange. MDM10 is involved in the late assembly steps of the general translocase of the mitochondrial outer membrane (TOM complex). Functions in the TOM40-specific route of the assembly of outer membrane beta-barrel proteins, including the association of TOM40 with the receptor TOM22 and small TOM proteins. Can associate with the SAM(core) complex as well as the MDM12-MMM1 complex, both involved in late steps of the major beta-barrel assembly pathway, that is responsible for biogenesis of all outer membrane beta-barrel proteins. May act as a switch that shuttles between both complexes and channels precursor proteins into the TOM40-specific pathway. Plays a role in mitochondrial morphology and in the inheritance of mitochondria.</text>
</comment>
<feature type="compositionally biased region" description="Polar residues" evidence="7">
    <location>
        <begin position="286"/>
        <end position="305"/>
    </location>
</feature>
<dbReference type="Proteomes" id="UP000663840">
    <property type="component" value="Unassembled WGS sequence"/>
</dbReference>
<evidence type="ECO:0000256" key="5">
    <source>
        <dbReference type="ARBA" id="ARBA00023136"/>
    </source>
</evidence>
<dbReference type="EMBL" id="CAJMWR010000157">
    <property type="protein sequence ID" value="CAE6351082.1"/>
    <property type="molecule type" value="Genomic_DNA"/>
</dbReference>
<dbReference type="PANTHER" id="PTHR28035">
    <property type="entry name" value="MITOCHONDRIAL DISTRIBUTION AND MORPHOLOGY PROTEIN 10"/>
    <property type="match status" value="1"/>
</dbReference>
<evidence type="ECO:0000256" key="3">
    <source>
        <dbReference type="ARBA" id="ARBA00022787"/>
    </source>
</evidence>
<reference evidence="8" key="1">
    <citation type="submission" date="2021-01" db="EMBL/GenBank/DDBJ databases">
        <authorList>
            <person name="Kaushik A."/>
        </authorList>
    </citation>
    <scope>NUCLEOTIDE SEQUENCE</scope>
    <source>
        <strain evidence="8">AG1-1A</strain>
    </source>
</reference>
<dbReference type="HAMAP" id="MF_03102">
    <property type="entry name" value="Mdm10"/>
    <property type="match status" value="1"/>
</dbReference>
<comment type="domain">
    <text evidence="6">Lacks alpha-helical transmembrane segments, suggesting that it resides in the membrane via beta-sheet conformations similar to those predicted for other outer membrane proteins and porin.</text>
</comment>
<evidence type="ECO:0000313" key="9">
    <source>
        <dbReference type="Proteomes" id="UP000663840"/>
    </source>
</evidence>
<comment type="subunit">
    <text evidence="6">Component of the ER-mitochondria encounter structure (ERMES) or MDM complex, composed of MMM1, MDM10, MDM12 and MDM34. Associates with the mitochondrial outer membrane sorting assembly machinery SAM(core) complex.</text>
</comment>
<dbReference type="GO" id="GO:0001401">
    <property type="term" value="C:SAM complex"/>
    <property type="evidence" value="ECO:0007669"/>
    <property type="project" value="TreeGrafter"/>
</dbReference>
<feature type="region of interest" description="Disordered" evidence="7">
    <location>
        <begin position="280"/>
        <end position="305"/>
    </location>
</feature>
<dbReference type="GO" id="GO:0051654">
    <property type="term" value="P:establishment of mitochondrion localization"/>
    <property type="evidence" value="ECO:0007669"/>
    <property type="project" value="TreeGrafter"/>
</dbReference>
<evidence type="ECO:0000256" key="1">
    <source>
        <dbReference type="ARBA" id="ARBA00022452"/>
    </source>
</evidence>
<name>A0A8H2ZV56_9AGAM</name>
<dbReference type="GO" id="GO:0070096">
    <property type="term" value="P:mitochondrial outer membrane translocase complex assembly"/>
    <property type="evidence" value="ECO:0007669"/>
    <property type="project" value="UniProtKB-UniRule"/>
</dbReference>
<organism evidence="8 9">
    <name type="scientific">Rhizoctonia solani</name>
    <dbReference type="NCBI Taxonomy" id="456999"/>
    <lineage>
        <taxon>Eukaryota</taxon>
        <taxon>Fungi</taxon>
        <taxon>Dikarya</taxon>
        <taxon>Basidiomycota</taxon>
        <taxon>Agaricomycotina</taxon>
        <taxon>Agaricomycetes</taxon>
        <taxon>Cantharellales</taxon>
        <taxon>Ceratobasidiaceae</taxon>
        <taxon>Rhizoctonia</taxon>
    </lineage>
</organism>
<keyword evidence="3 6" id="KW-1000">Mitochondrion outer membrane</keyword>
<dbReference type="GO" id="GO:0015914">
    <property type="term" value="P:phospholipid transport"/>
    <property type="evidence" value="ECO:0007669"/>
    <property type="project" value="TreeGrafter"/>
</dbReference>
<comment type="caution">
    <text evidence="8">The sequence shown here is derived from an EMBL/GenBank/DDBJ whole genome shotgun (WGS) entry which is preliminary data.</text>
</comment>
<dbReference type="PANTHER" id="PTHR28035:SF1">
    <property type="entry name" value="MITOCHONDRIAL DISTRIBUTION AND MORPHOLOGY PROTEIN 10"/>
    <property type="match status" value="1"/>
</dbReference>
<evidence type="ECO:0000313" key="8">
    <source>
        <dbReference type="EMBL" id="CAE6351082.1"/>
    </source>
</evidence>
<evidence type="ECO:0000256" key="4">
    <source>
        <dbReference type="ARBA" id="ARBA00023128"/>
    </source>
</evidence>
<accession>A0A8H2ZV56</accession>
<comment type="similarity">
    <text evidence="6">Belongs to the MDM10 family.</text>
</comment>
<comment type="subcellular location">
    <subcellularLocation>
        <location evidence="6">Mitochondrion outer membrane</location>
        <topology evidence="6">Multi-pass membrane protein</topology>
    </subcellularLocation>
    <text evidence="6">The ERMES/MDM complex localizes to a few discrete foci (around 10 per single cell), that represent mitochondria-endoplasmic reticulum junctions. These foci are often found next to mtDNA nucleoids.</text>
</comment>
<gene>
    <name evidence="6" type="primary">MDM10</name>
    <name evidence="8" type="ORF">RDB_LOCUS8507</name>
</gene>
<sequence>MHPFATYVLRCYNQATGWNDDNLYSNLTKSSRAILDFTVPRGVHFSISKSANASFNTSYAMNALPTLNGSIGYIFTSCDLEMKHSATVPFKDVVDRFVIHDRPRRPIGKEEIFLGGRNINAKGMACPPPLSPLYAYMTYRLLLDALYSVRLSPTLQGLIAAVSNPRARFSPPLSSPLRESAGNVMFSLQHDTGRWCTEYSWSADDGMWGVRVLHNFGRLANEAIDAERVARKERERGTKRVDEEERMEGGLKGRLSAGAELYFSLKEKSAGVSTGIRFTTLPDASPPSTSGTPDSNIPAQTPTTLTATFNPMMGHISAAYAARASRDLALCSRFDFNIYSYESEWTMGAEWWLRRAAGRRLTTDIQKEETENDNSNSSEPVALNDISPPGQDAPSPFPSNGIPGLGGDVTGVVKARISTSSDVSLMWEGRIRNMLVSLGVVSDLSNRSKPIKSIGLELAYFSGPE</sequence>
<dbReference type="GO" id="GO:1990456">
    <property type="term" value="P:mitochondrion-endoplasmic reticulum membrane tethering"/>
    <property type="evidence" value="ECO:0007669"/>
    <property type="project" value="UniProtKB-UniRule"/>
</dbReference>
<dbReference type="GO" id="GO:0045040">
    <property type="term" value="P:protein insertion into mitochondrial outer membrane"/>
    <property type="evidence" value="ECO:0007669"/>
    <property type="project" value="UniProtKB-UniRule"/>
</dbReference>
<keyword evidence="5 6" id="KW-0472">Membrane</keyword>
<protein>
    <recommendedName>
        <fullName evidence="6">Mitochondrial distribution and morphology protein 10</fullName>
    </recommendedName>
    <alternativeName>
        <fullName evidence="6">Mitochondrial inheritance component MDM10</fullName>
    </alternativeName>
</protein>
<evidence type="ECO:0000256" key="2">
    <source>
        <dbReference type="ARBA" id="ARBA00022692"/>
    </source>
</evidence>
<evidence type="ECO:0000256" key="7">
    <source>
        <dbReference type="SAM" id="MobiDB-lite"/>
    </source>
</evidence>
<dbReference type="Pfam" id="PF12519">
    <property type="entry name" value="MDM10"/>
    <property type="match status" value="2"/>
</dbReference>
<dbReference type="GO" id="GO:0032865">
    <property type="term" value="C:ERMES complex"/>
    <property type="evidence" value="ECO:0007669"/>
    <property type="project" value="UniProtKB-UniRule"/>
</dbReference>